<dbReference type="STRING" id="320787.CA2015_1438"/>
<organism evidence="1 2">
    <name type="scientific">Cyclobacterium amurskyense</name>
    <dbReference type="NCBI Taxonomy" id="320787"/>
    <lineage>
        <taxon>Bacteria</taxon>
        <taxon>Pseudomonadati</taxon>
        <taxon>Bacteroidota</taxon>
        <taxon>Cytophagia</taxon>
        <taxon>Cytophagales</taxon>
        <taxon>Cyclobacteriaceae</taxon>
        <taxon>Cyclobacterium</taxon>
    </lineage>
</organism>
<dbReference type="AlphaFoldDB" id="A0A0H4PDG9"/>
<dbReference type="OrthoDB" id="4954833at2"/>
<gene>
    <name evidence="1" type="ORF">CA2015_1438</name>
</gene>
<dbReference type="PATRIC" id="fig|320787.5.peg.1586"/>
<protein>
    <submittedName>
        <fullName evidence="1">MepB protein</fullName>
    </submittedName>
</protein>
<dbReference type="Proteomes" id="UP000036520">
    <property type="component" value="Chromosome"/>
</dbReference>
<dbReference type="Gene3D" id="3.40.1350.140">
    <property type="entry name" value="MepB-like"/>
    <property type="match status" value="1"/>
</dbReference>
<evidence type="ECO:0000313" key="1">
    <source>
        <dbReference type="EMBL" id="AKP50878.1"/>
    </source>
</evidence>
<name>A0A0H4PDG9_9BACT</name>
<dbReference type="InterPro" id="IPR011235">
    <property type="entry name" value="MepB-like"/>
</dbReference>
<dbReference type="PIRSF" id="PIRSF032285">
    <property type="entry name" value="UCP032285"/>
    <property type="match status" value="1"/>
</dbReference>
<dbReference type="KEGG" id="camu:CA2015_1438"/>
<sequence>MDNTIAYIEKEVYNKCGLEIADFKMEPESQEYAACQFKLNGCQVISRKAKITPKKQGQFVTFWKRFENGPIEPFNERDNIDFFIVNIRDESRFGQFVFPKSILINKGVLTTSRKEGKRAFRVYPCWEEAANQQAKQTQKWQLNYFYEITPDMDLKAVLELYRV</sequence>
<evidence type="ECO:0000313" key="2">
    <source>
        <dbReference type="Proteomes" id="UP000036520"/>
    </source>
</evidence>
<dbReference type="Pfam" id="PF08877">
    <property type="entry name" value="MepB-like"/>
    <property type="match status" value="1"/>
</dbReference>
<dbReference type="EMBL" id="CP012040">
    <property type="protein sequence ID" value="AKP50878.1"/>
    <property type="molecule type" value="Genomic_DNA"/>
</dbReference>
<accession>A0A0H4PDG9</accession>
<keyword evidence="2" id="KW-1185">Reference proteome</keyword>
<dbReference type="RefSeq" id="WP_048641282.1">
    <property type="nucleotide sequence ID" value="NZ_CAXBGM010000148.1"/>
</dbReference>
<reference evidence="1 2" key="1">
    <citation type="submission" date="2015-07" db="EMBL/GenBank/DDBJ databases">
        <authorList>
            <person name="Kim K.M."/>
        </authorList>
    </citation>
    <scope>NUCLEOTIDE SEQUENCE [LARGE SCALE GENOMIC DNA]</scope>
    <source>
        <strain evidence="1 2">KCTC 12363</strain>
    </source>
</reference>
<proteinExistence type="predicted"/>
<dbReference type="InterPro" id="IPR038231">
    <property type="entry name" value="MepB-like_sf"/>
</dbReference>